<dbReference type="VEuPathDB" id="FungiDB:ASPZODRAFT_134125"/>
<sequence>MLRPVLDVSSLNVVLSVLGIFILLSRFISFKIKQRWYLGDALPAFVLGVLLGPVGARFLDVSQWGDGAQGQKSAIAYGLTRLVIGIQLVKAGYELPKRYLRQRGLELTICLLPAMSIVWLVTSGFIMLIIPRITFLSALIIGACVTCTDPVLSQAIAKGPFADNYVRRPLREFISAEAGGNDGFGFPFLLLAVSLLRYAAAPANAVTMEDFDLARGTADQLGTSGVGRFGGGVKHALKHWAVEGVLYMIIMGAGYGALVGFLSRKFVNIASKRRWIDNEGFLLVPLAMGLFVVGTCGCIGSDDTLACFIAGNVLNWDGRYHSETLKRHDSFNPAIEALLNFGAFIFLGAIMPWGFFQTPDTTGITVGRLMGLGVLILFFRRIPAIMMAYRFIPHVCQDWKEALFMGYFGPIGIGAISYVEYARRLFPDPGESDVEINNLTGAMIPVVYWLVLFSIIVHGVSVPILSLLYRVLHVPRICDHPVEITLLSTHEPLPNNSTAVPQRHSAIVNNQFARGDSDEEDEEQEENQQQQQQQQHRLSLHQSIRQSMHQTIRQVTPQRLSHLQVLDGLEAHLRRSESEGGLSEQTLRGEKAEAEVDTREMV</sequence>
<feature type="transmembrane region" description="Helical" evidence="6">
    <location>
        <begin position="402"/>
        <end position="419"/>
    </location>
</feature>
<dbReference type="GO" id="GO:0120029">
    <property type="term" value="P:proton export across plasma membrane"/>
    <property type="evidence" value="ECO:0007669"/>
    <property type="project" value="InterPro"/>
</dbReference>
<dbReference type="EMBL" id="KV878345">
    <property type="protein sequence ID" value="OJJ45467.1"/>
    <property type="molecule type" value="Genomic_DNA"/>
</dbReference>
<keyword evidence="2 6" id="KW-0812">Transmembrane</keyword>
<feature type="transmembrane region" description="Helical" evidence="6">
    <location>
        <begin position="337"/>
        <end position="356"/>
    </location>
</feature>
<feature type="transmembrane region" description="Helical" evidence="6">
    <location>
        <begin position="105"/>
        <end position="130"/>
    </location>
</feature>
<feature type="transmembrane region" description="Helical" evidence="6">
    <location>
        <begin position="178"/>
        <end position="200"/>
    </location>
</feature>
<feature type="compositionally biased region" description="Acidic residues" evidence="5">
    <location>
        <begin position="517"/>
        <end position="526"/>
    </location>
</feature>
<evidence type="ECO:0000313" key="9">
    <source>
        <dbReference type="Proteomes" id="UP000184188"/>
    </source>
</evidence>
<accession>A0A1L9SEE4</accession>
<evidence type="ECO:0000256" key="4">
    <source>
        <dbReference type="ARBA" id="ARBA00023136"/>
    </source>
</evidence>
<evidence type="ECO:0000259" key="7">
    <source>
        <dbReference type="Pfam" id="PF00999"/>
    </source>
</evidence>
<feature type="transmembrane region" description="Helical" evidence="6">
    <location>
        <begin position="446"/>
        <end position="469"/>
    </location>
</feature>
<evidence type="ECO:0000256" key="3">
    <source>
        <dbReference type="ARBA" id="ARBA00022989"/>
    </source>
</evidence>
<dbReference type="GO" id="GO:0036376">
    <property type="term" value="P:sodium ion export across plasma membrane"/>
    <property type="evidence" value="ECO:0007669"/>
    <property type="project" value="InterPro"/>
</dbReference>
<feature type="region of interest" description="Disordered" evidence="5">
    <location>
        <begin position="574"/>
        <end position="602"/>
    </location>
</feature>
<evidence type="ECO:0000256" key="6">
    <source>
        <dbReference type="SAM" id="Phobius"/>
    </source>
</evidence>
<dbReference type="AlphaFoldDB" id="A0A1L9SEE4"/>
<feature type="transmembrane region" description="Helical" evidence="6">
    <location>
        <begin position="136"/>
        <end position="157"/>
    </location>
</feature>
<evidence type="ECO:0000313" key="8">
    <source>
        <dbReference type="EMBL" id="OJJ45467.1"/>
    </source>
</evidence>
<feature type="transmembrane region" description="Helical" evidence="6">
    <location>
        <begin position="6"/>
        <end position="24"/>
    </location>
</feature>
<feature type="transmembrane region" description="Helical" evidence="6">
    <location>
        <begin position="36"/>
        <end position="54"/>
    </location>
</feature>
<dbReference type="GO" id="GO:0015385">
    <property type="term" value="F:sodium:proton antiporter activity"/>
    <property type="evidence" value="ECO:0007669"/>
    <property type="project" value="InterPro"/>
</dbReference>
<dbReference type="OrthoDB" id="5327978at2759"/>
<feature type="transmembrane region" description="Helical" evidence="6">
    <location>
        <begin position="74"/>
        <end position="93"/>
    </location>
</feature>
<dbReference type="RefSeq" id="XP_022579977.1">
    <property type="nucleotide sequence ID" value="XM_022723440.1"/>
</dbReference>
<feature type="compositionally biased region" description="Basic and acidic residues" evidence="5">
    <location>
        <begin position="587"/>
        <end position="602"/>
    </location>
</feature>
<dbReference type="InterPro" id="IPR004712">
    <property type="entry name" value="Na+/H+_antiporter_fungi"/>
</dbReference>
<dbReference type="GO" id="GO:0005886">
    <property type="term" value="C:plasma membrane"/>
    <property type="evidence" value="ECO:0007669"/>
    <property type="project" value="InterPro"/>
</dbReference>
<feature type="region of interest" description="Disordered" evidence="5">
    <location>
        <begin position="513"/>
        <end position="543"/>
    </location>
</feature>
<reference evidence="9" key="1">
    <citation type="journal article" date="2017" name="Genome Biol.">
        <title>Comparative genomics reveals high biological diversity and specific adaptations in the industrially and medically important fungal genus Aspergillus.</title>
        <authorList>
            <person name="de Vries R.P."/>
            <person name="Riley R."/>
            <person name="Wiebenga A."/>
            <person name="Aguilar-Osorio G."/>
            <person name="Amillis S."/>
            <person name="Uchima C.A."/>
            <person name="Anderluh G."/>
            <person name="Asadollahi M."/>
            <person name="Askin M."/>
            <person name="Barry K."/>
            <person name="Battaglia E."/>
            <person name="Bayram O."/>
            <person name="Benocci T."/>
            <person name="Braus-Stromeyer S.A."/>
            <person name="Caldana C."/>
            <person name="Canovas D."/>
            <person name="Cerqueira G.C."/>
            <person name="Chen F."/>
            <person name="Chen W."/>
            <person name="Choi C."/>
            <person name="Clum A."/>
            <person name="Dos Santos R.A."/>
            <person name="Damasio A.R."/>
            <person name="Diallinas G."/>
            <person name="Emri T."/>
            <person name="Fekete E."/>
            <person name="Flipphi M."/>
            <person name="Freyberg S."/>
            <person name="Gallo A."/>
            <person name="Gournas C."/>
            <person name="Habgood R."/>
            <person name="Hainaut M."/>
            <person name="Harispe M.L."/>
            <person name="Henrissat B."/>
            <person name="Hilden K.S."/>
            <person name="Hope R."/>
            <person name="Hossain A."/>
            <person name="Karabika E."/>
            <person name="Karaffa L."/>
            <person name="Karanyi Z."/>
            <person name="Krasevec N."/>
            <person name="Kuo A."/>
            <person name="Kusch H."/>
            <person name="LaButti K."/>
            <person name="Lagendijk E.L."/>
            <person name="Lapidus A."/>
            <person name="Levasseur A."/>
            <person name="Lindquist E."/>
            <person name="Lipzen A."/>
            <person name="Logrieco A.F."/>
            <person name="MacCabe A."/>
            <person name="Maekelae M.R."/>
            <person name="Malavazi I."/>
            <person name="Melin P."/>
            <person name="Meyer V."/>
            <person name="Mielnichuk N."/>
            <person name="Miskei M."/>
            <person name="Molnar A.P."/>
            <person name="Mule G."/>
            <person name="Ngan C.Y."/>
            <person name="Orejas M."/>
            <person name="Orosz E."/>
            <person name="Ouedraogo J.P."/>
            <person name="Overkamp K.M."/>
            <person name="Park H.-S."/>
            <person name="Perrone G."/>
            <person name="Piumi F."/>
            <person name="Punt P.J."/>
            <person name="Ram A.F."/>
            <person name="Ramon A."/>
            <person name="Rauscher S."/>
            <person name="Record E."/>
            <person name="Riano-Pachon D.M."/>
            <person name="Robert V."/>
            <person name="Roehrig J."/>
            <person name="Ruller R."/>
            <person name="Salamov A."/>
            <person name="Salih N.S."/>
            <person name="Samson R.A."/>
            <person name="Sandor E."/>
            <person name="Sanguinetti M."/>
            <person name="Schuetze T."/>
            <person name="Sepcic K."/>
            <person name="Shelest E."/>
            <person name="Sherlock G."/>
            <person name="Sophianopoulou V."/>
            <person name="Squina F.M."/>
            <person name="Sun H."/>
            <person name="Susca A."/>
            <person name="Todd R.B."/>
            <person name="Tsang A."/>
            <person name="Unkles S.E."/>
            <person name="van de Wiele N."/>
            <person name="van Rossen-Uffink D."/>
            <person name="Oliveira J.V."/>
            <person name="Vesth T.C."/>
            <person name="Visser J."/>
            <person name="Yu J.-H."/>
            <person name="Zhou M."/>
            <person name="Andersen M.R."/>
            <person name="Archer D.B."/>
            <person name="Baker S.E."/>
            <person name="Benoit I."/>
            <person name="Brakhage A.A."/>
            <person name="Braus G.H."/>
            <person name="Fischer R."/>
            <person name="Frisvad J.C."/>
            <person name="Goldman G.H."/>
            <person name="Houbraken J."/>
            <person name="Oakley B."/>
            <person name="Pocsi I."/>
            <person name="Scazzocchio C."/>
            <person name="Seiboth B."/>
            <person name="vanKuyk P.A."/>
            <person name="Wortman J."/>
            <person name="Dyer P.S."/>
            <person name="Grigoriev I.V."/>
        </authorList>
    </citation>
    <scope>NUCLEOTIDE SEQUENCE [LARGE SCALE GENOMIC DNA]</scope>
    <source>
        <strain evidence="9">CBS 506.65</strain>
    </source>
</reference>
<evidence type="ECO:0000256" key="1">
    <source>
        <dbReference type="ARBA" id="ARBA00004141"/>
    </source>
</evidence>
<keyword evidence="9" id="KW-1185">Reference proteome</keyword>
<dbReference type="PANTHER" id="PTHR31382">
    <property type="entry name" value="NA(+)/H(+) ANTIPORTER"/>
    <property type="match status" value="1"/>
</dbReference>
<organism evidence="8 9">
    <name type="scientific">Penicilliopsis zonata CBS 506.65</name>
    <dbReference type="NCBI Taxonomy" id="1073090"/>
    <lineage>
        <taxon>Eukaryota</taxon>
        <taxon>Fungi</taxon>
        <taxon>Dikarya</taxon>
        <taxon>Ascomycota</taxon>
        <taxon>Pezizomycotina</taxon>
        <taxon>Eurotiomycetes</taxon>
        <taxon>Eurotiomycetidae</taxon>
        <taxon>Eurotiales</taxon>
        <taxon>Aspergillaceae</taxon>
        <taxon>Penicilliopsis</taxon>
    </lineage>
</organism>
<dbReference type="STRING" id="1073090.A0A1L9SEE4"/>
<evidence type="ECO:0000256" key="2">
    <source>
        <dbReference type="ARBA" id="ARBA00022692"/>
    </source>
</evidence>
<feature type="transmembrane region" description="Helical" evidence="6">
    <location>
        <begin position="362"/>
        <end position="382"/>
    </location>
</feature>
<dbReference type="Proteomes" id="UP000184188">
    <property type="component" value="Unassembled WGS sequence"/>
</dbReference>
<name>A0A1L9SEE4_9EURO</name>
<gene>
    <name evidence="8" type="ORF">ASPZODRAFT_134125</name>
</gene>
<proteinExistence type="predicted"/>
<dbReference type="Pfam" id="PF00999">
    <property type="entry name" value="Na_H_Exchanger"/>
    <property type="match status" value="1"/>
</dbReference>
<protein>
    <recommendedName>
        <fullName evidence="7">Cation/H+ exchanger transmembrane domain-containing protein</fullName>
    </recommendedName>
</protein>
<dbReference type="GO" id="GO:0042391">
    <property type="term" value="P:regulation of membrane potential"/>
    <property type="evidence" value="ECO:0007669"/>
    <property type="project" value="InterPro"/>
</dbReference>
<keyword evidence="4 6" id="KW-0472">Membrane</keyword>
<feature type="domain" description="Cation/H+ exchanger transmembrane" evidence="7">
    <location>
        <begin position="30"/>
        <end position="465"/>
    </location>
</feature>
<dbReference type="InterPro" id="IPR006153">
    <property type="entry name" value="Cation/H_exchanger_TM"/>
</dbReference>
<evidence type="ECO:0000256" key="5">
    <source>
        <dbReference type="SAM" id="MobiDB-lite"/>
    </source>
</evidence>
<keyword evidence="3 6" id="KW-1133">Transmembrane helix</keyword>
<feature type="transmembrane region" description="Helical" evidence="6">
    <location>
        <begin position="244"/>
        <end position="263"/>
    </location>
</feature>
<dbReference type="GeneID" id="34609905"/>
<dbReference type="PANTHER" id="PTHR31382:SF5">
    <property type="entry name" value="SODIUM ION_PROTON EXCHANGER (EUROFUNG)"/>
    <property type="match status" value="1"/>
</dbReference>
<comment type="subcellular location">
    <subcellularLocation>
        <location evidence="1">Membrane</location>
        <topology evidence="1">Multi-pass membrane protein</topology>
    </subcellularLocation>
</comment>